<feature type="modified residue" description="4-aspartylphosphate" evidence="8">
    <location>
        <position position="74"/>
    </location>
</feature>
<dbReference type="Gene3D" id="1.10.10.10">
    <property type="entry name" value="Winged helix-like DNA-binding domain superfamily/Winged helix DNA-binding domain"/>
    <property type="match status" value="1"/>
</dbReference>
<evidence type="ECO:0000256" key="3">
    <source>
        <dbReference type="ARBA" id="ARBA00022553"/>
    </source>
</evidence>
<proteinExistence type="predicted"/>
<dbReference type="SUPFAM" id="SSF46894">
    <property type="entry name" value="C-terminal effector domain of the bipartite response regulators"/>
    <property type="match status" value="1"/>
</dbReference>
<dbReference type="InterPro" id="IPR001789">
    <property type="entry name" value="Sig_transdc_resp-reg_receiver"/>
</dbReference>
<keyword evidence="4" id="KW-0902">Two-component regulatory system</keyword>
<dbReference type="InterPro" id="IPR039420">
    <property type="entry name" value="WalR-like"/>
</dbReference>
<keyword evidence="13" id="KW-1185">Reference proteome</keyword>
<dbReference type="PROSITE" id="PS51755">
    <property type="entry name" value="OMPR_PHOB"/>
    <property type="match status" value="1"/>
</dbReference>
<keyword evidence="3 8" id="KW-0597">Phosphoprotein</keyword>
<dbReference type="EMBL" id="CP147404">
    <property type="protein sequence ID" value="WXB93343.1"/>
    <property type="molecule type" value="Genomic_DNA"/>
</dbReference>
<reference evidence="12 13" key="1">
    <citation type="submission" date="2024-02" db="EMBL/GenBank/DDBJ databases">
        <title>Seven novel Bacillus-like species.</title>
        <authorList>
            <person name="Liu G."/>
        </authorList>
    </citation>
    <scope>NUCLEOTIDE SEQUENCE [LARGE SCALE GENOMIC DNA]</scope>
    <source>
        <strain evidence="12 13">FJAT-52991</strain>
    </source>
</reference>
<evidence type="ECO:0000256" key="2">
    <source>
        <dbReference type="ARBA" id="ARBA00022490"/>
    </source>
</evidence>
<dbReference type="Gene3D" id="3.40.50.2300">
    <property type="match status" value="1"/>
</dbReference>
<evidence type="ECO:0000259" key="11">
    <source>
        <dbReference type="PROSITE" id="PS51755"/>
    </source>
</evidence>
<sequence length="258" mass="29629">MTNTGIDINKLNYNDLGDRNMMDPILLVDDEDGLLDMLSIMLQKEGIMEIEFATTGKQALEKLNNFRYSLIVLDIMLPDIDGFQICQEIRKISDVPILFISARTSDIDKLTGLNIGGDDYITKPFNPLEVVARIKIHLRRQALNLQSHKKTLDEYNYGYLILSKKTGELFVKGKKVLCPAKEFELLSFFCANPNQVFSAEQLYEQIWQQSTGLNDRNTVMVHILRLRKKIEEDVKNPKIIMNIRSIGYKFIPPKLEGI</sequence>
<dbReference type="PANTHER" id="PTHR48111:SF52">
    <property type="entry name" value="TRANSCRIPTIONAL REGULATORY PROTEIN YVRH"/>
    <property type="match status" value="1"/>
</dbReference>
<dbReference type="PANTHER" id="PTHR48111">
    <property type="entry name" value="REGULATOR OF RPOS"/>
    <property type="match status" value="1"/>
</dbReference>
<dbReference type="Pfam" id="PF00072">
    <property type="entry name" value="Response_reg"/>
    <property type="match status" value="1"/>
</dbReference>
<feature type="DNA-binding region" description="OmpR/PhoB-type" evidence="9">
    <location>
        <begin position="152"/>
        <end position="252"/>
    </location>
</feature>
<gene>
    <name evidence="12" type="ORF">WDJ61_01130</name>
</gene>
<evidence type="ECO:0000256" key="1">
    <source>
        <dbReference type="ARBA" id="ARBA00004496"/>
    </source>
</evidence>
<evidence type="ECO:0000256" key="7">
    <source>
        <dbReference type="ARBA" id="ARBA00023163"/>
    </source>
</evidence>
<organism evidence="12 13">
    <name type="scientific">Bacillus kandeliae</name>
    <dbReference type="NCBI Taxonomy" id="3129297"/>
    <lineage>
        <taxon>Bacteria</taxon>
        <taxon>Bacillati</taxon>
        <taxon>Bacillota</taxon>
        <taxon>Bacilli</taxon>
        <taxon>Bacillales</taxon>
        <taxon>Bacillaceae</taxon>
        <taxon>Bacillus</taxon>
    </lineage>
</organism>
<dbReference type="Pfam" id="PF00486">
    <property type="entry name" value="Trans_reg_C"/>
    <property type="match status" value="1"/>
</dbReference>
<evidence type="ECO:0000256" key="4">
    <source>
        <dbReference type="ARBA" id="ARBA00023012"/>
    </source>
</evidence>
<dbReference type="InterPro" id="IPR011006">
    <property type="entry name" value="CheY-like_superfamily"/>
</dbReference>
<evidence type="ECO:0000256" key="5">
    <source>
        <dbReference type="ARBA" id="ARBA00023015"/>
    </source>
</evidence>
<dbReference type="InterPro" id="IPR036388">
    <property type="entry name" value="WH-like_DNA-bd_sf"/>
</dbReference>
<dbReference type="CDD" id="cd00383">
    <property type="entry name" value="trans_reg_C"/>
    <property type="match status" value="1"/>
</dbReference>
<dbReference type="SUPFAM" id="SSF52172">
    <property type="entry name" value="CheY-like"/>
    <property type="match status" value="1"/>
</dbReference>
<name>A0ABZ2N6J4_9BACI</name>
<dbReference type="PROSITE" id="PS50110">
    <property type="entry name" value="RESPONSE_REGULATORY"/>
    <property type="match status" value="1"/>
</dbReference>
<comment type="subcellular location">
    <subcellularLocation>
        <location evidence="1">Cytoplasm</location>
    </subcellularLocation>
</comment>
<dbReference type="InterPro" id="IPR016032">
    <property type="entry name" value="Sig_transdc_resp-reg_C-effctor"/>
</dbReference>
<dbReference type="CDD" id="cd17574">
    <property type="entry name" value="REC_OmpR"/>
    <property type="match status" value="1"/>
</dbReference>
<feature type="domain" description="Response regulatory" evidence="10">
    <location>
        <begin position="24"/>
        <end position="138"/>
    </location>
</feature>
<evidence type="ECO:0000259" key="10">
    <source>
        <dbReference type="PROSITE" id="PS50110"/>
    </source>
</evidence>
<keyword evidence="6 9" id="KW-0238">DNA-binding</keyword>
<protein>
    <submittedName>
        <fullName evidence="12">Response regulator transcription factor</fullName>
    </submittedName>
</protein>
<keyword evidence="2" id="KW-0963">Cytoplasm</keyword>
<evidence type="ECO:0000256" key="8">
    <source>
        <dbReference type="PROSITE-ProRule" id="PRU00169"/>
    </source>
</evidence>
<keyword evidence="5" id="KW-0805">Transcription regulation</keyword>
<dbReference type="InterPro" id="IPR001867">
    <property type="entry name" value="OmpR/PhoB-type_DNA-bd"/>
</dbReference>
<dbReference type="Proteomes" id="UP001387364">
    <property type="component" value="Chromosome"/>
</dbReference>
<accession>A0ABZ2N6J4</accession>
<evidence type="ECO:0000313" key="13">
    <source>
        <dbReference type="Proteomes" id="UP001387364"/>
    </source>
</evidence>
<dbReference type="SMART" id="SM00448">
    <property type="entry name" value="REC"/>
    <property type="match status" value="1"/>
</dbReference>
<evidence type="ECO:0000313" key="12">
    <source>
        <dbReference type="EMBL" id="WXB93343.1"/>
    </source>
</evidence>
<dbReference type="SMART" id="SM00862">
    <property type="entry name" value="Trans_reg_C"/>
    <property type="match status" value="1"/>
</dbReference>
<evidence type="ECO:0000256" key="9">
    <source>
        <dbReference type="PROSITE-ProRule" id="PRU01091"/>
    </source>
</evidence>
<dbReference type="Gene3D" id="6.10.250.690">
    <property type="match status" value="1"/>
</dbReference>
<feature type="domain" description="OmpR/PhoB-type" evidence="11">
    <location>
        <begin position="152"/>
        <end position="252"/>
    </location>
</feature>
<evidence type="ECO:0000256" key="6">
    <source>
        <dbReference type="ARBA" id="ARBA00023125"/>
    </source>
</evidence>
<keyword evidence="7" id="KW-0804">Transcription</keyword>
<dbReference type="RefSeq" id="WP_338752668.1">
    <property type="nucleotide sequence ID" value="NZ_CP147404.1"/>
</dbReference>